<comment type="caution">
    <text evidence="3">The sequence shown here is derived from an EMBL/GenBank/DDBJ whole genome shotgun (WGS) entry which is preliminary data.</text>
</comment>
<evidence type="ECO:0000256" key="2">
    <source>
        <dbReference type="SAM" id="SignalP"/>
    </source>
</evidence>
<keyword evidence="2" id="KW-0732">Signal</keyword>
<feature type="signal peptide" evidence="2">
    <location>
        <begin position="1"/>
        <end position="24"/>
    </location>
</feature>
<organism evidence="3 4">
    <name type="scientific">Dolichospermum planctonicum CS-1226</name>
    <dbReference type="NCBI Taxonomy" id="3021751"/>
    <lineage>
        <taxon>Bacteria</taxon>
        <taxon>Bacillati</taxon>
        <taxon>Cyanobacteriota</taxon>
        <taxon>Cyanophyceae</taxon>
        <taxon>Nostocales</taxon>
        <taxon>Aphanizomenonaceae</taxon>
        <taxon>Dolichospermum</taxon>
        <taxon>Dolichospermum planctonicum</taxon>
    </lineage>
</organism>
<dbReference type="RefSeq" id="WP_271796456.1">
    <property type="nucleotide sequence ID" value="NZ_JAQMUC010000069.1"/>
</dbReference>
<feature type="compositionally biased region" description="Basic and acidic residues" evidence="1">
    <location>
        <begin position="51"/>
        <end position="61"/>
    </location>
</feature>
<feature type="chain" id="PRO_5045957773" evidence="2">
    <location>
        <begin position="25"/>
        <end position="67"/>
    </location>
</feature>
<evidence type="ECO:0000256" key="1">
    <source>
        <dbReference type="SAM" id="MobiDB-lite"/>
    </source>
</evidence>
<protein>
    <submittedName>
        <fullName evidence="3">Uncharacterized protein</fullName>
    </submittedName>
</protein>
<evidence type="ECO:0000313" key="4">
    <source>
        <dbReference type="Proteomes" id="UP001211249"/>
    </source>
</evidence>
<accession>A0ABT5AJR2</accession>
<dbReference type="Proteomes" id="UP001211249">
    <property type="component" value="Unassembled WGS sequence"/>
</dbReference>
<dbReference type="EMBL" id="JAQMUC010000069">
    <property type="protein sequence ID" value="MDB9536691.1"/>
    <property type="molecule type" value="Genomic_DNA"/>
</dbReference>
<keyword evidence="4" id="KW-1185">Reference proteome</keyword>
<sequence length="67" mass="7322">MKNIIGLGLMVLSVYLYNANACFAGNKLSVDNSQLTSENNTQLRLVANPSDRSEQTGDCIRKGQCQD</sequence>
<name>A0ABT5AJR2_9CYAN</name>
<reference evidence="3 4" key="1">
    <citation type="submission" date="2023-01" db="EMBL/GenBank/DDBJ databases">
        <title>Genomes from the Australian National Cyanobacteria Reference Collection.</title>
        <authorList>
            <person name="Willis A."/>
            <person name="Lee E.M.F."/>
        </authorList>
    </citation>
    <scope>NUCLEOTIDE SEQUENCE [LARGE SCALE GENOMIC DNA]</scope>
    <source>
        <strain evidence="3 4">CS-1226</strain>
    </source>
</reference>
<feature type="region of interest" description="Disordered" evidence="1">
    <location>
        <begin position="44"/>
        <end position="67"/>
    </location>
</feature>
<evidence type="ECO:0000313" key="3">
    <source>
        <dbReference type="EMBL" id="MDB9536691.1"/>
    </source>
</evidence>
<gene>
    <name evidence="3" type="ORF">PN451_12780</name>
</gene>
<proteinExistence type="predicted"/>